<keyword evidence="3" id="KW-1185">Reference proteome</keyword>
<reference evidence="2" key="1">
    <citation type="submission" date="2023-06" db="EMBL/GenBank/DDBJ databases">
        <authorList>
            <consortium name="Lawrence Berkeley National Laboratory"/>
            <person name="Ahrendt S."/>
            <person name="Sahu N."/>
            <person name="Indic B."/>
            <person name="Wong-Bajracharya J."/>
            <person name="Merenyi Z."/>
            <person name="Ke H.-M."/>
            <person name="Monk M."/>
            <person name="Kocsube S."/>
            <person name="Drula E."/>
            <person name="Lipzen A."/>
            <person name="Balint B."/>
            <person name="Henrissat B."/>
            <person name="Andreopoulos B."/>
            <person name="Martin F.M."/>
            <person name="Harder C.B."/>
            <person name="Rigling D."/>
            <person name="Ford K.L."/>
            <person name="Foster G.D."/>
            <person name="Pangilinan J."/>
            <person name="Papanicolaou A."/>
            <person name="Barry K."/>
            <person name="LaButti K."/>
            <person name="Viragh M."/>
            <person name="Koriabine M."/>
            <person name="Yan M."/>
            <person name="Riley R."/>
            <person name="Champramary S."/>
            <person name="Plett K.L."/>
            <person name="Tsai I.J."/>
            <person name="Slot J."/>
            <person name="Sipos G."/>
            <person name="Plett J."/>
            <person name="Nagy L.G."/>
            <person name="Grigoriev I.V."/>
        </authorList>
    </citation>
    <scope>NUCLEOTIDE SEQUENCE</scope>
    <source>
        <strain evidence="2">FPL87.14</strain>
    </source>
</reference>
<dbReference type="Proteomes" id="UP001175226">
    <property type="component" value="Unassembled WGS sequence"/>
</dbReference>
<organism evidence="2 3">
    <name type="scientific">Armillaria borealis</name>
    <dbReference type="NCBI Taxonomy" id="47425"/>
    <lineage>
        <taxon>Eukaryota</taxon>
        <taxon>Fungi</taxon>
        <taxon>Dikarya</taxon>
        <taxon>Basidiomycota</taxon>
        <taxon>Agaricomycotina</taxon>
        <taxon>Agaricomycetes</taxon>
        <taxon>Agaricomycetidae</taxon>
        <taxon>Agaricales</taxon>
        <taxon>Marasmiineae</taxon>
        <taxon>Physalacriaceae</taxon>
        <taxon>Armillaria</taxon>
    </lineage>
</organism>
<protein>
    <submittedName>
        <fullName evidence="2">Uncharacterized protein</fullName>
    </submittedName>
</protein>
<evidence type="ECO:0000256" key="1">
    <source>
        <dbReference type="SAM" id="Phobius"/>
    </source>
</evidence>
<keyword evidence="1" id="KW-0812">Transmembrane</keyword>
<gene>
    <name evidence="2" type="ORF">EV421DRAFT_2037773</name>
</gene>
<dbReference type="EMBL" id="JAUEPT010000042">
    <property type="protein sequence ID" value="KAK0438672.1"/>
    <property type="molecule type" value="Genomic_DNA"/>
</dbReference>
<dbReference type="AlphaFoldDB" id="A0AA39JB14"/>
<sequence length="162" mass="17885">MNGGDVAGVQGDVKIHSYDTKEINNSIDVSGIPHKRNLCRAIANGGWVSRRHDQRRKNYEVCFNFRSNSDGPCIINMITPPKSEPFFFPPTIASPFTASSKFIQCGLSQMNEFGMIGGLVFLMVTFVCLISVVGGGTRAMQHFDDRMSRGIRSSSGNFTVER</sequence>
<comment type="caution">
    <text evidence="2">The sequence shown here is derived from an EMBL/GenBank/DDBJ whole genome shotgun (WGS) entry which is preliminary data.</text>
</comment>
<keyword evidence="1" id="KW-0472">Membrane</keyword>
<name>A0AA39JB14_9AGAR</name>
<accession>A0AA39JB14</accession>
<evidence type="ECO:0000313" key="3">
    <source>
        <dbReference type="Proteomes" id="UP001175226"/>
    </source>
</evidence>
<feature type="transmembrane region" description="Helical" evidence="1">
    <location>
        <begin position="113"/>
        <end position="137"/>
    </location>
</feature>
<evidence type="ECO:0000313" key="2">
    <source>
        <dbReference type="EMBL" id="KAK0438672.1"/>
    </source>
</evidence>
<keyword evidence="1" id="KW-1133">Transmembrane helix</keyword>
<proteinExistence type="predicted"/>